<dbReference type="EMBL" id="JBJHQF010000012">
    <property type="protein sequence ID" value="MFK9004519.1"/>
    <property type="molecule type" value="Genomic_DNA"/>
</dbReference>
<evidence type="ECO:0000256" key="1">
    <source>
        <dbReference type="SAM" id="Coils"/>
    </source>
</evidence>
<proteinExistence type="predicted"/>
<keyword evidence="1" id="KW-0175">Coiled coil</keyword>
<evidence type="ECO:0000313" key="4">
    <source>
        <dbReference type="Proteomes" id="UP001623008"/>
    </source>
</evidence>
<name>A0ABW8QY24_9PSED</name>
<accession>A0ABW8QY24</accession>
<dbReference type="Proteomes" id="UP001623008">
    <property type="component" value="Unassembled WGS sequence"/>
</dbReference>
<reference evidence="3 4" key="1">
    <citation type="submission" date="2024-11" db="EMBL/GenBank/DDBJ databases">
        <authorList>
            <person name="Lucas J.A."/>
        </authorList>
    </citation>
    <scope>NUCLEOTIDE SEQUENCE [LARGE SCALE GENOMIC DNA]</scope>
    <source>
        <strain evidence="3 4">Z 7.15</strain>
    </source>
</reference>
<comment type="caution">
    <text evidence="3">The sequence shown here is derived from an EMBL/GenBank/DDBJ whole genome shotgun (WGS) entry which is preliminary data.</text>
</comment>
<feature type="coiled-coil region" evidence="1">
    <location>
        <begin position="1247"/>
        <end position="1304"/>
    </location>
</feature>
<organism evidence="3 4">
    <name type="scientific">Pseudomonas pergaminensis</name>
    <dbReference type="NCBI Taxonomy" id="2853159"/>
    <lineage>
        <taxon>Bacteria</taxon>
        <taxon>Pseudomonadati</taxon>
        <taxon>Pseudomonadota</taxon>
        <taxon>Gammaproteobacteria</taxon>
        <taxon>Pseudomonadales</taxon>
        <taxon>Pseudomonadaceae</taxon>
        <taxon>Pseudomonas</taxon>
    </lineage>
</organism>
<evidence type="ECO:0000313" key="3">
    <source>
        <dbReference type="EMBL" id="MFK9004519.1"/>
    </source>
</evidence>
<dbReference type="RefSeq" id="WP_406597442.1">
    <property type="nucleotide sequence ID" value="NZ_JBJHQF010000012.1"/>
</dbReference>
<protein>
    <submittedName>
        <fullName evidence="3">Dermonecrotic toxin domain-containing protein</fullName>
    </submittedName>
</protein>
<feature type="domain" description="Dermonecrotic toxin N-terminal" evidence="2">
    <location>
        <begin position="378"/>
        <end position="611"/>
    </location>
</feature>
<gene>
    <name evidence="3" type="ORF">ACJEBJ_10320</name>
</gene>
<evidence type="ECO:0000259" key="2">
    <source>
        <dbReference type="Pfam" id="PF20178"/>
    </source>
</evidence>
<dbReference type="InterPro" id="IPR046673">
    <property type="entry name" value="ToxA_N"/>
</dbReference>
<keyword evidence="4" id="KW-1185">Reference proteome</keyword>
<dbReference type="Pfam" id="PF20178">
    <property type="entry name" value="ToxA_N"/>
    <property type="match status" value="1"/>
</dbReference>
<sequence length="1617" mass="182439">MPAPTLPPSPAAFSQIPAQAIHKRFSSRPSLFSVVFNTLRDRILERYRTLELDLLTTRLASPTPSGSYTYPLLTNIAIAHVVNPQLLDLRSRRELPFYLTQQIPTTLEPSAPPPIDMQVIAQIIDELPESLYLYFQQALADYWSAIDSHGQSRWQWLGEFLNGQMTATAAGHSGLTDLQRDMLTVTATWPELLERLPRSTPTTYVYFIETTLSKDGKEEHLLTPDLLLVRDKQVLLYSVAGVIEPFDSIDAFGESWGSRMQRQFQCDSVTWRRNEPEGNVFERQAGLILNQQLEDLAALSFQGQSEEALTLTLDTLTDPALHFTTVPVPPATQLQTINDQLPEHLAQATADDRFAYLRHLQDMAQVVKQKQGRSFNEGIETIHGFSRDALRKQMQADHADFDPDDVILDFAVAAGYPGGFGFIEHVQMSLTELAVKNLAGKPKGTLKLAAKGTKALPDWLNETYLLGSAGLIQRVDIGTHYPQKIKEMLLSDTAEARRRERLFTRELKVKLPIQALEYAIRQQYGVTITGYRYVKALMGYTPADRVVDGQEIVLRPLGLCRKAGAPPDIVNNFFVIEPRDSHQGPHLLYRPLYDEALHQYSTRQALLDALASPGALQTSVLTWLSDKARAVYDHGGIKEPHIIRFLPGDEFVTREKPAPATLSIDEGAQEWLQSQVNGKLLNHLFGSTARALVDVADRASVSNSESRWAVMMEGAWLLFNTLLLPLARGALMLAGWLLVLVSSLQEDLEGLDSDDPTRRELALIDLLLNTAMVLMHGATPSERAAKPLPKLEEHDHLLHLKPLRRIAGMPAQPRVAQVRQATVALPGEPPAAGHTALDFIRSIASPKAGANLLKALLAVHVPWPSSLPPPEASGRLKGLYRIGDAWHASVGGLLFQVSVVPGFGDVYLVDPQRAHHPGFKLTRNDLGNWRLDRQARLEGGMPRGRITEWKAKRQENLAQLHSEVKLFTQEAVQQSAITKRLYDAALTAEDQMETSMRLVREDWERLRPPQLSPELYFKISERHIQRQQNMKLAQARWRDAAHEYQTKARAFAEECIQVSEKVTKLMSLDRTAAALQDMLNKLTEQNFQYHVSSFTFNSTYISNTFSSKLGENYLELLLRTDVELPEKNTVGYDELINNAKLRWDIFDDQLKSAEQIEVTLENSGPLRERLETYLPGPDDISRANVRWFQLITLNELIIDRTIETDIPAERHFGNGLMDRDAATKILSYHKEVSSVSGYSPSEQIAVLGNVLHELERMENAINSLAEMKSRLLREEYRAPLLELLSEMRSDAEKQVADLIRAEEKIAPLPEPKKAKRPKNANRRVIKTRDNQHLIGELRPSQPDAPGNFVDIKDPITDQPIATYHEHVSEGVWVKVVPAAPVAPVEPPKPKVTRSLKKITGNARTLIAQKAGIEHTIRAQQKKLENPSEREAVTPLDWDDMLTQHANKMDALADEIQREHSTASKATELINEYRAESNALKTLAVEARSKGYLKQRPQAFKVAYLWKNKYVDINLSKRRVPLKAGDFLDEYTVRDKRKIAQGKPYEETILWYAHFHYPSVDTPVQQSTFGHLKTVEDRPYTLKELIERARANNREVIYLERAVIKAPLDNDLFFKLAQ</sequence>